<name>A0A5B8CSL3_9PROT</name>
<protein>
    <recommendedName>
        <fullName evidence="3">DUF11 domain-containing protein</fullName>
    </recommendedName>
</protein>
<reference evidence="2" key="1">
    <citation type="journal article" date="2019" name="ISME J.">
        <title>Evolution in action: habitat transition from sediment to the pelagial leads to genome streamlining in Methylophilaceae.</title>
        <authorList>
            <person name="Salcher M."/>
            <person name="Schaefle D."/>
            <person name="Kaspar M."/>
            <person name="Neuenschwander S.M."/>
            <person name="Ghai R."/>
        </authorList>
    </citation>
    <scope>NUCLEOTIDE SEQUENCE [LARGE SCALE GENOMIC DNA]</scope>
    <source>
        <strain evidence="2">MMS-M-51</strain>
    </source>
</reference>
<evidence type="ECO:0000313" key="1">
    <source>
        <dbReference type="EMBL" id="QDC44263.1"/>
    </source>
</evidence>
<gene>
    <name evidence="1" type="ORF">FIU01_06830</name>
</gene>
<evidence type="ECO:0008006" key="3">
    <source>
        <dbReference type="Google" id="ProtNLM"/>
    </source>
</evidence>
<keyword evidence="2" id="KW-1185">Reference proteome</keyword>
<dbReference type="NCBIfam" id="TIGR01451">
    <property type="entry name" value="B_ant_repeat"/>
    <property type="match status" value="1"/>
</dbReference>
<dbReference type="OrthoDB" id="5400913at2"/>
<sequence>MLLLKKRKKLYKKMNTSKGMGGVFWAARLMMRAIVFCSFFLSLATSAFAVGTPANTSINNLATVTYLGGAPIESSPLGNSSAGIGQGLPTIFKVDNKINLSVQPASLVSNVFSGQSAAITSWQVTNLGNATQDFHLVLDNLASGGLVLAGSDSFDATSCTVRVESGANAGYQASEDKLSYLDELAPDAQKTVYAVCNIPNGLNTGEQANVRLTATTTAGGTPGIESAPLLRESTTNDPNRVDIVFADAASTASANGTDPGQVARDAQSTAINAYKVVTSATVTLLKTLISPNNPALLTPGAMVRYRLTVNVAGASGVAKNLIIADPMPAQVRYVAGSATVSYSPNNVSFSSNTLSVNLGDVPAPNVIAIEFNATIN</sequence>
<evidence type="ECO:0000313" key="2">
    <source>
        <dbReference type="Proteomes" id="UP000311008"/>
    </source>
</evidence>
<proteinExistence type="predicted"/>
<dbReference type="KEGG" id="mmec:FIU01_06830"/>
<organism evidence="1 2">
    <name type="scientific">Methylophilus medardicus</name>
    <dbReference type="NCBI Taxonomy" id="2588534"/>
    <lineage>
        <taxon>Bacteria</taxon>
        <taxon>Pseudomonadati</taxon>
        <taxon>Pseudomonadota</taxon>
        <taxon>Betaproteobacteria</taxon>
        <taxon>Nitrosomonadales</taxon>
        <taxon>Methylophilaceae</taxon>
        <taxon>Methylophilus</taxon>
    </lineage>
</organism>
<dbReference type="Proteomes" id="UP000311008">
    <property type="component" value="Chromosome"/>
</dbReference>
<dbReference type="EMBL" id="CP040946">
    <property type="protein sequence ID" value="QDC44263.1"/>
    <property type="molecule type" value="Genomic_DNA"/>
</dbReference>
<accession>A0A5B8CSL3</accession>
<dbReference type="AlphaFoldDB" id="A0A5B8CSL3"/>
<dbReference type="InterPro" id="IPR047589">
    <property type="entry name" value="DUF11_rpt"/>
</dbReference>